<dbReference type="RefSeq" id="WP_064787812.1">
    <property type="nucleotide sequence ID" value="NZ_CP031555.1"/>
</dbReference>
<keyword evidence="3" id="KW-1185">Reference proteome</keyword>
<dbReference type="PROSITE" id="PS50983">
    <property type="entry name" value="FE_B12_PBP"/>
    <property type="match status" value="1"/>
</dbReference>
<evidence type="ECO:0000313" key="3">
    <source>
        <dbReference type="Proteomes" id="UP000256971"/>
    </source>
</evidence>
<proteinExistence type="predicted"/>
<reference evidence="2 3" key="1">
    <citation type="submission" date="2018-08" db="EMBL/GenBank/DDBJ databases">
        <title>Complete genome sequence of type strain Thalassospira indica MCCC 1A01103T, isolated from isolated from deep seawater of the Indian Ocean.</title>
        <authorList>
            <person name="Liu Y."/>
        </authorList>
    </citation>
    <scope>NUCLEOTIDE SEQUENCE [LARGE SCALE GENOMIC DNA]</scope>
    <source>
        <strain evidence="2 3">PB8BT</strain>
    </source>
</reference>
<dbReference type="PANTHER" id="PTHR30535:SF4">
    <property type="entry name" value="HEMIN-BINDING PERIPLASMIC PROTEIN HMUT"/>
    <property type="match status" value="1"/>
</dbReference>
<dbReference type="SUPFAM" id="SSF53807">
    <property type="entry name" value="Helical backbone' metal receptor"/>
    <property type="match status" value="1"/>
</dbReference>
<dbReference type="Proteomes" id="UP000256971">
    <property type="component" value="Chromosome"/>
</dbReference>
<gene>
    <name evidence="2" type="ORF">DY252_02330</name>
</gene>
<feature type="domain" description="Fe/B12 periplasmic-binding" evidence="1">
    <location>
        <begin position="29"/>
        <end position="285"/>
    </location>
</feature>
<accession>A0ABM6XV44</accession>
<sequence length="285" mass="29273">MRHFTGFVLLIIGIVGLCMPAIADGTPRRVITVGAPATEIVFALGAGDSVIATDSTSTRPDPVPTLPKVGYMRQLAAEGIIGLKPDLIVGVEKSGPDVVLNELSDLGIPIVILPSLAKMENLSDAIAMAGDALGRVDAAKLLSDRVQDDLAQLQGNDGADRPSIVFLMAVGHGKPLSAGHETTADEIITMIGGANSMAGFDGFKPVSPEVIASDASDYVLVTQSTIDQLGGIEGLQTHPVLGLNKAVANGRVLAISASTILGFGPSSAAEIRALADHLRKAEQGS</sequence>
<dbReference type="PANTHER" id="PTHR30535">
    <property type="entry name" value="VITAMIN B12-BINDING PROTEIN"/>
    <property type="match status" value="1"/>
</dbReference>
<dbReference type="InterPro" id="IPR050902">
    <property type="entry name" value="ABC_Transporter_SBP"/>
</dbReference>
<dbReference type="Pfam" id="PF01497">
    <property type="entry name" value="Peripla_BP_2"/>
    <property type="match status" value="1"/>
</dbReference>
<evidence type="ECO:0000313" key="2">
    <source>
        <dbReference type="EMBL" id="AXO13219.1"/>
    </source>
</evidence>
<dbReference type="EMBL" id="CP031555">
    <property type="protein sequence ID" value="AXO13219.1"/>
    <property type="molecule type" value="Genomic_DNA"/>
</dbReference>
<dbReference type="Gene3D" id="3.40.50.1980">
    <property type="entry name" value="Nitrogenase molybdenum iron protein domain"/>
    <property type="match status" value="2"/>
</dbReference>
<name>A0ABM6XV44_9PROT</name>
<organism evidence="2 3">
    <name type="scientific">Thalassospira indica</name>
    <dbReference type="NCBI Taxonomy" id="1891279"/>
    <lineage>
        <taxon>Bacteria</taxon>
        <taxon>Pseudomonadati</taxon>
        <taxon>Pseudomonadota</taxon>
        <taxon>Alphaproteobacteria</taxon>
        <taxon>Rhodospirillales</taxon>
        <taxon>Thalassospiraceae</taxon>
        <taxon>Thalassospira</taxon>
    </lineage>
</organism>
<protein>
    <submittedName>
        <fullName evidence="2">Hemin ABC transporter substrate-binding protein</fullName>
    </submittedName>
</protein>
<evidence type="ECO:0000259" key="1">
    <source>
        <dbReference type="PROSITE" id="PS50983"/>
    </source>
</evidence>
<dbReference type="InterPro" id="IPR002491">
    <property type="entry name" value="ABC_transptr_periplasmic_BD"/>
</dbReference>